<dbReference type="InterPro" id="IPR041088">
    <property type="entry name" value="RHH_8"/>
</dbReference>
<dbReference type="PANTHER" id="PTHR36215:SF1">
    <property type="entry name" value="BLL4998 PROTEIN"/>
    <property type="match status" value="1"/>
</dbReference>
<dbReference type="SUPFAM" id="SSF47598">
    <property type="entry name" value="Ribbon-helix-helix"/>
    <property type="match status" value="1"/>
</dbReference>
<protein>
    <submittedName>
        <fullName evidence="1">CopG family transcriptional regulator</fullName>
    </submittedName>
</protein>
<evidence type="ECO:0000313" key="1">
    <source>
        <dbReference type="EMBL" id="MTD94257.1"/>
    </source>
</evidence>
<dbReference type="AlphaFoldDB" id="A0A6I3KKI3"/>
<dbReference type="CDD" id="cd22231">
    <property type="entry name" value="RHH_NikR_HicB-like"/>
    <property type="match status" value="1"/>
</dbReference>
<reference evidence="1 2" key="1">
    <citation type="submission" date="2019-11" db="EMBL/GenBank/DDBJ databases">
        <title>Identification of a novel strain.</title>
        <authorList>
            <person name="Xu Q."/>
            <person name="Wang G."/>
        </authorList>
    </citation>
    <scope>NUCLEOTIDE SEQUENCE [LARGE SCALE GENOMIC DNA]</scope>
    <source>
        <strain evidence="2">xq</strain>
    </source>
</reference>
<dbReference type="EMBL" id="WMBQ01000001">
    <property type="protein sequence ID" value="MTD94257.1"/>
    <property type="molecule type" value="Genomic_DNA"/>
</dbReference>
<sequence length="139" mass="15296">MATNVRELRPKSGDLEKVTVNLGYVDLGHIDLMVHEGFYSNRTDFIRTAIRNQLERHSDVVKQSVARNTLDLGLRHYTRADLEAIRASQQTLALHVLGLLSIASDVSPELARATISSITVLGALHASAEVKAALADRIR</sequence>
<dbReference type="Proteomes" id="UP000440694">
    <property type="component" value="Unassembled WGS sequence"/>
</dbReference>
<keyword evidence="2" id="KW-1185">Reference proteome</keyword>
<dbReference type="InterPro" id="IPR013321">
    <property type="entry name" value="Arc_rbn_hlx_hlx"/>
</dbReference>
<name>A0A6I3KKI3_9HYPH</name>
<accession>A0A6I3KKI3</accession>
<proteinExistence type="predicted"/>
<gene>
    <name evidence="1" type="ORF">GIW81_07900</name>
</gene>
<dbReference type="PANTHER" id="PTHR36215">
    <property type="entry name" value="BLL4998 PROTEIN"/>
    <property type="match status" value="1"/>
</dbReference>
<dbReference type="Pfam" id="PF17723">
    <property type="entry name" value="RHH_8"/>
    <property type="match status" value="1"/>
</dbReference>
<dbReference type="Gene3D" id="1.10.1220.10">
    <property type="entry name" value="Met repressor-like"/>
    <property type="match status" value="1"/>
</dbReference>
<dbReference type="GO" id="GO:0006355">
    <property type="term" value="P:regulation of DNA-templated transcription"/>
    <property type="evidence" value="ECO:0007669"/>
    <property type="project" value="InterPro"/>
</dbReference>
<dbReference type="RefSeq" id="WP_154738705.1">
    <property type="nucleotide sequence ID" value="NZ_WMBQ01000001.1"/>
</dbReference>
<evidence type="ECO:0000313" key="2">
    <source>
        <dbReference type="Proteomes" id="UP000440694"/>
    </source>
</evidence>
<dbReference type="InterPro" id="IPR010985">
    <property type="entry name" value="Ribbon_hlx_hlx"/>
</dbReference>
<organism evidence="1 2">
    <name type="scientific">Hyphomicrobium album</name>
    <dbReference type="NCBI Taxonomy" id="2665159"/>
    <lineage>
        <taxon>Bacteria</taxon>
        <taxon>Pseudomonadati</taxon>
        <taxon>Pseudomonadota</taxon>
        <taxon>Alphaproteobacteria</taxon>
        <taxon>Hyphomicrobiales</taxon>
        <taxon>Hyphomicrobiaceae</taxon>
        <taxon>Hyphomicrobium</taxon>
    </lineage>
</organism>
<comment type="caution">
    <text evidence="1">The sequence shown here is derived from an EMBL/GenBank/DDBJ whole genome shotgun (WGS) entry which is preliminary data.</text>
</comment>